<dbReference type="InterPro" id="IPR009091">
    <property type="entry name" value="RCC1/BLIP-II"/>
</dbReference>
<organism evidence="2 3">
    <name type="scientific">Trichomonas vaginalis (strain ATCC PRA-98 / G3)</name>
    <dbReference type="NCBI Taxonomy" id="412133"/>
    <lineage>
        <taxon>Eukaryota</taxon>
        <taxon>Metamonada</taxon>
        <taxon>Parabasalia</taxon>
        <taxon>Trichomonadida</taxon>
        <taxon>Trichomonadidae</taxon>
        <taxon>Trichomonas</taxon>
    </lineage>
</organism>
<reference evidence="2" key="1">
    <citation type="submission" date="2006-10" db="EMBL/GenBank/DDBJ databases">
        <authorList>
            <person name="Amadeo P."/>
            <person name="Zhao Q."/>
            <person name="Wortman J."/>
            <person name="Fraser-Liggett C."/>
            <person name="Carlton J."/>
        </authorList>
    </citation>
    <scope>NUCLEOTIDE SEQUENCE</scope>
    <source>
        <strain evidence="2">G3</strain>
    </source>
</reference>
<dbReference type="SUPFAM" id="SSF50985">
    <property type="entry name" value="RCC1/BLIP-II"/>
    <property type="match status" value="1"/>
</dbReference>
<dbReference type="KEGG" id="tva:4766736"/>
<evidence type="ECO:0000313" key="2">
    <source>
        <dbReference type="EMBL" id="EAY08828.1"/>
    </source>
</evidence>
<gene>
    <name evidence="2" type="ORF">TVAG_213370</name>
</gene>
<dbReference type="EMBL" id="DS113370">
    <property type="protein sequence ID" value="EAY08828.1"/>
    <property type="molecule type" value="Genomic_DNA"/>
</dbReference>
<proteinExistence type="predicted"/>
<accession>A2EEW2</accession>
<dbReference type="OrthoDB" id="8068875at2759"/>
<dbReference type="STRING" id="5722.A2EEW2"/>
<keyword evidence="3" id="KW-1185">Reference proteome</keyword>
<protein>
    <recommendedName>
        <fullName evidence="4">Regulator of chromosome condensation family protein</fullName>
    </recommendedName>
</protein>
<feature type="repeat" description="RCC1" evidence="1">
    <location>
        <begin position="241"/>
        <end position="288"/>
    </location>
</feature>
<dbReference type="Pfam" id="PF00415">
    <property type="entry name" value="RCC1"/>
    <property type="match status" value="1"/>
</dbReference>
<evidence type="ECO:0000256" key="1">
    <source>
        <dbReference type="PROSITE-ProRule" id="PRU00235"/>
    </source>
</evidence>
<dbReference type="PROSITE" id="PS50012">
    <property type="entry name" value="RCC1_3"/>
    <property type="match status" value="1"/>
</dbReference>
<dbReference type="InParanoid" id="A2EEW2"/>
<dbReference type="RefSeq" id="XP_001321051.1">
    <property type="nucleotide sequence ID" value="XM_001321016.1"/>
</dbReference>
<dbReference type="InterPro" id="IPR051553">
    <property type="entry name" value="Ran_GTPase-activating"/>
</dbReference>
<dbReference type="PANTHER" id="PTHR45982:SF1">
    <property type="entry name" value="REGULATOR OF CHROMOSOME CONDENSATION"/>
    <property type="match status" value="1"/>
</dbReference>
<dbReference type="Proteomes" id="UP000001542">
    <property type="component" value="Unassembled WGS sequence"/>
</dbReference>
<dbReference type="Gene3D" id="2.130.10.30">
    <property type="entry name" value="Regulator of chromosome condensation 1/beta-lactamase-inhibitor protein II"/>
    <property type="match status" value="1"/>
</dbReference>
<name>A2EEW2_TRIV3</name>
<dbReference type="VEuPathDB" id="TrichDB:TVAG_213370"/>
<dbReference type="VEuPathDB" id="TrichDB:TVAGG3_0061770"/>
<evidence type="ECO:0000313" key="3">
    <source>
        <dbReference type="Proteomes" id="UP000001542"/>
    </source>
</evidence>
<evidence type="ECO:0008006" key="4">
    <source>
        <dbReference type="Google" id="ProtNLM"/>
    </source>
</evidence>
<reference evidence="2" key="2">
    <citation type="journal article" date="2007" name="Science">
        <title>Draft genome sequence of the sexually transmitted pathogen Trichomonas vaginalis.</title>
        <authorList>
            <person name="Carlton J.M."/>
            <person name="Hirt R.P."/>
            <person name="Silva J.C."/>
            <person name="Delcher A.L."/>
            <person name="Schatz M."/>
            <person name="Zhao Q."/>
            <person name="Wortman J.R."/>
            <person name="Bidwell S.L."/>
            <person name="Alsmark U.C.M."/>
            <person name="Besteiro S."/>
            <person name="Sicheritz-Ponten T."/>
            <person name="Noel C.J."/>
            <person name="Dacks J.B."/>
            <person name="Foster P.G."/>
            <person name="Simillion C."/>
            <person name="Van de Peer Y."/>
            <person name="Miranda-Saavedra D."/>
            <person name="Barton G.J."/>
            <person name="Westrop G.D."/>
            <person name="Mueller S."/>
            <person name="Dessi D."/>
            <person name="Fiori P.L."/>
            <person name="Ren Q."/>
            <person name="Paulsen I."/>
            <person name="Zhang H."/>
            <person name="Bastida-Corcuera F.D."/>
            <person name="Simoes-Barbosa A."/>
            <person name="Brown M.T."/>
            <person name="Hayes R.D."/>
            <person name="Mukherjee M."/>
            <person name="Okumura C.Y."/>
            <person name="Schneider R."/>
            <person name="Smith A.J."/>
            <person name="Vanacova S."/>
            <person name="Villalvazo M."/>
            <person name="Haas B.J."/>
            <person name="Pertea M."/>
            <person name="Feldblyum T.V."/>
            <person name="Utterback T.R."/>
            <person name="Shu C.L."/>
            <person name="Osoegawa K."/>
            <person name="de Jong P.J."/>
            <person name="Hrdy I."/>
            <person name="Horvathova L."/>
            <person name="Zubacova Z."/>
            <person name="Dolezal P."/>
            <person name="Malik S.B."/>
            <person name="Logsdon J.M. Jr."/>
            <person name="Henze K."/>
            <person name="Gupta A."/>
            <person name="Wang C.C."/>
            <person name="Dunne R.L."/>
            <person name="Upcroft J.A."/>
            <person name="Upcroft P."/>
            <person name="White O."/>
            <person name="Salzberg S.L."/>
            <person name="Tang P."/>
            <person name="Chiu C.-H."/>
            <person name="Lee Y.-S."/>
            <person name="Embley T.M."/>
            <person name="Coombs G.H."/>
            <person name="Mottram J.C."/>
            <person name="Tachezy J."/>
            <person name="Fraser-Liggett C.M."/>
            <person name="Johnson P.J."/>
        </authorList>
    </citation>
    <scope>NUCLEOTIDE SEQUENCE [LARGE SCALE GENOMIC DNA]</scope>
    <source>
        <strain evidence="2">G3</strain>
    </source>
</reference>
<dbReference type="SMR" id="A2EEW2"/>
<dbReference type="AlphaFoldDB" id="A2EEW2"/>
<sequence>MKTKNIEPSIMVSGDNSYGQLWCKKETQVTAKFIKATSFPFESKISRISHVSAWNQSIAFVFDDFKVFFRPEDGQIHEFSTGTLRQICCLENNVITLQYDGKVYNYLEKNFYQQEGISQIAASNNYILGLNNTGVVYLFGAVNEPAKEIEKDATAICCTGDEVFIIKSNSIIVWTNEDSKSFETSTKIIAGYGSETEALFIDTDGNLWHYDSDALLQVFGLPPVVFAAVGIQHYAAISYDGSLYTWGFNPSAQLGIGSDKPSNDPYHVLDGTRLVACGTHHTLAVCGGAPEIPEGFNNSVMIKSAKLHPNQKSVISRAELLY</sequence>
<dbReference type="InterPro" id="IPR000408">
    <property type="entry name" value="Reg_chr_condens"/>
</dbReference>
<dbReference type="PANTHER" id="PTHR45982">
    <property type="entry name" value="REGULATOR OF CHROMOSOME CONDENSATION"/>
    <property type="match status" value="1"/>
</dbReference>